<evidence type="ECO:0000256" key="2">
    <source>
        <dbReference type="ARBA" id="ARBA00009809"/>
    </source>
</evidence>
<feature type="compositionally biased region" description="Acidic residues" evidence="4">
    <location>
        <begin position="1"/>
        <end position="14"/>
    </location>
</feature>
<dbReference type="Proteomes" id="UP000287651">
    <property type="component" value="Unassembled WGS sequence"/>
</dbReference>
<dbReference type="InterPro" id="IPR017853">
    <property type="entry name" value="GH"/>
</dbReference>
<dbReference type="EMBL" id="AMZH03007125">
    <property type="protein sequence ID" value="RRT62098.1"/>
    <property type="molecule type" value="Genomic_DNA"/>
</dbReference>
<organism evidence="6 7">
    <name type="scientific">Ensete ventricosum</name>
    <name type="common">Abyssinian banana</name>
    <name type="synonym">Musa ensete</name>
    <dbReference type="NCBI Taxonomy" id="4639"/>
    <lineage>
        <taxon>Eukaryota</taxon>
        <taxon>Viridiplantae</taxon>
        <taxon>Streptophyta</taxon>
        <taxon>Embryophyta</taxon>
        <taxon>Tracheophyta</taxon>
        <taxon>Spermatophyta</taxon>
        <taxon>Magnoliopsida</taxon>
        <taxon>Liliopsida</taxon>
        <taxon>Zingiberales</taxon>
        <taxon>Musaceae</taxon>
        <taxon>Ensete</taxon>
    </lineage>
</organism>
<dbReference type="SUPFAM" id="SSF51445">
    <property type="entry name" value="(Trans)glycosidases"/>
    <property type="match status" value="1"/>
</dbReference>
<evidence type="ECO:0000313" key="7">
    <source>
        <dbReference type="Proteomes" id="UP000287651"/>
    </source>
</evidence>
<comment type="similarity">
    <text evidence="2">Belongs to the glycosyl hydrolase 35 family.</text>
</comment>
<proteinExistence type="inferred from homology"/>
<evidence type="ECO:0000259" key="5">
    <source>
        <dbReference type="Pfam" id="PF01301"/>
    </source>
</evidence>
<evidence type="ECO:0000256" key="1">
    <source>
        <dbReference type="ARBA" id="ARBA00001412"/>
    </source>
</evidence>
<dbReference type="AlphaFoldDB" id="A0A426ZDL4"/>
<reference evidence="6 7" key="1">
    <citation type="journal article" date="2014" name="Agronomy (Basel)">
        <title>A Draft Genome Sequence for Ensete ventricosum, the Drought-Tolerant Tree Against Hunger.</title>
        <authorList>
            <person name="Harrison J."/>
            <person name="Moore K.A."/>
            <person name="Paszkiewicz K."/>
            <person name="Jones T."/>
            <person name="Grant M."/>
            <person name="Ambacheew D."/>
            <person name="Muzemil S."/>
            <person name="Studholme D.J."/>
        </authorList>
    </citation>
    <scope>NUCLEOTIDE SEQUENCE [LARGE SCALE GENOMIC DNA]</scope>
</reference>
<dbReference type="PANTHER" id="PTHR23421">
    <property type="entry name" value="BETA-GALACTOSIDASE RELATED"/>
    <property type="match status" value="1"/>
</dbReference>
<sequence length="159" mass="17809">MGVTEAGEEEEEGDGGSFASSVAAHRHRLLPELMGDERDLRWKSNNHRWRTPGFHLRLHSLSTEHRRGWSPLYLLPPMTLAKSVSAMILIHLCFAGVPDVARSDTEGKGGRTASLSFSFGQYNFEGNLDFIKFIKIVQDAGLYVVLRIGPYVCAEWNYG</sequence>
<protein>
    <recommendedName>
        <fullName evidence="3">beta-galactosidase</fullName>
        <ecNumber evidence="3">3.2.1.23</ecNumber>
    </recommendedName>
</protein>
<feature type="domain" description="Glycoside hydrolase 35 catalytic" evidence="5">
    <location>
        <begin position="118"/>
        <end position="159"/>
    </location>
</feature>
<evidence type="ECO:0000256" key="4">
    <source>
        <dbReference type="SAM" id="MobiDB-lite"/>
    </source>
</evidence>
<dbReference type="Pfam" id="PF01301">
    <property type="entry name" value="Glyco_hydro_35"/>
    <property type="match status" value="1"/>
</dbReference>
<dbReference type="InterPro" id="IPR001944">
    <property type="entry name" value="Glycoside_Hdrlase_35"/>
</dbReference>
<comment type="caution">
    <text evidence="6">The sequence shown here is derived from an EMBL/GenBank/DDBJ whole genome shotgun (WGS) entry which is preliminary data.</text>
</comment>
<dbReference type="EC" id="3.2.1.23" evidence="3"/>
<dbReference type="Gene3D" id="3.20.20.80">
    <property type="entry name" value="Glycosidases"/>
    <property type="match status" value="1"/>
</dbReference>
<feature type="region of interest" description="Disordered" evidence="4">
    <location>
        <begin position="1"/>
        <end position="21"/>
    </location>
</feature>
<dbReference type="InterPro" id="IPR031330">
    <property type="entry name" value="Gly_Hdrlase_35_cat"/>
</dbReference>
<evidence type="ECO:0000256" key="3">
    <source>
        <dbReference type="ARBA" id="ARBA00012756"/>
    </source>
</evidence>
<dbReference type="GO" id="GO:0004565">
    <property type="term" value="F:beta-galactosidase activity"/>
    <property type="evidence" value="ECO:0007669"/>
    <property type="project" value="UniProtKB-EC"/>
</dbReference>
<dbReference type="GO" id="GO:0005975">
    <property type="term" value="P:carbohydrate metabolic process"/>
    <property type="evidence" value="ECO:0007669"/>
    <property type="project" value="InterPro"/>
</dbReference>
<gene>
    <name evidence="6" type="ORF">B296_00031003</name>
</gene>
<accession>A0A426ZDL4</accession>
<evidence type="ECO:0000313" key="6">
    <source>
        <dbReference type="EMBL" id="RRT62098.1"/>
    </source>
</evidence>
<comment type="catalytic activity">
    <reaction evidence="1">
        <text>Hydrolysis of terminal non-reducing beta-D-galactose residues in beta-D-galactosides.</text>
        <dbReference type="EC" id="3.2.1.23"/>
    </reaction>
</comment>
<name>A0A426ZDL4_ENSVE</name>